<name>A0A8S2T3G9_9BILA</name>
<protein>
    <submittedName>
        <fullName evidence="2">Uncharacterized protein</fullName>
    </submittedName>
</protein>
<gene>
    <name evidence="1" type="ORF">OVA965_LOCUS35535</name>
    <name evidence="2" type="ORF">TMI583_LOCUS36503</name>
</gene>
<proteinExistence type="predicted"/>
<sequence>YENVLKYRSQKLDKFLIHTNVKEFEGKYWKKLQTRPNLFRRIEIKYRQTPTEIFIQRLSKDWPLHHGADIERARIPNRI</sequence>
<reference evidence="2" key="1">
    <citation type="submission" date="2021-02" db="EMBL/GenBank/DDBJ databases">
        <authorList>
            <person name="Nowell W R."/>
        </authorList>
    </citation>
    <scope>NUCLEOTIDE SEQUENCE</scope>
</reference>
<organism evidence="2 3">
    <name type="scientific">Didymodactylos carnosus</name>
    <dbReference type="NCBI Taxonomy" id="1234261"/>
    <lineage>
        <taxon>Eukaryota</taxon>
        <taxon>Metazoa</taxon>
        <taxon>Spiralia</taxon>
        <taxon>Gnathifera</taxon>
        <taxon>Rotifera</taxon>
        <taxon>Eurotatoria</taxon>
        <taxon>Bdelloidea</taxon>
        <taxon>Philodinida</taxon>
        <taxon>Philodinidae</taxon>
        <taxon>Didymodactylos</taxon>
    </lineage>
</organism>
<dbReference type="AlphaFoldDB" id="A0A8S2T3G9"/>
<evidence type="ECO:0000313" key="1">
    <source>
        <dbReference type="EMBL" id="CAF1468010.1"/>
    </source>
</evidence>
<comment type="caution">
    <text evidence="2">The sequence shown here is derived from an EMBL/GenBank/DDBJ whole genome shotgun (WGS) entry which is preliminary data.</text>
</comment>
<dbReference type="EMBL" id="CAJOBA010052966">
    <property type="protein sequence ID" value="CAF4260244.1"/>
    <property type="molecule type" value="Genomic_DNA"/>
</dbReference>
<evidence type="ECO:0000313" key="2">
    <source>
        <dbReference type="EMBL" id="CAF4260244.1"/>
    </source>
</evidence>
<dbReference type="Proteomes" id="UP000677228">
    <property type="component" value="Unassembled WGS sequence"/>
</dbReference>
<dbReference type="EMBL" id="CAJNOK010031089">
    <property type="protein sequence ID" value="CAF1468010.1"/>
    <property type="molecule type" value="Genomic_DNA"/>
</dbReference>
<evidence type="ECO:0000313" key="3">
    <source>
        <dbReference type="Proteomes" id="UP000682733"/>
    </source>
</evidence>
<dbReference type="Proteomes" id="UP000682733">
    <property type="component" value="Unassembled WGS sequence"/>
</dbReference>
<accession>A0A8S2T3G9</accession>
<feature type="non-terminal residue" evidence="2">
    <location>
        <position position="1"/>
    </location>
</feature>